<protein>
    <submittedName>
        <fullName evidence="1">Uncharacterized protein</fullName>
    </submittedName>
</protein>
<name>A0AC60NUI4_IXOPE</name>
<accession>A0AC60NUI4</accession>
<dbReference type="Proteomes" id="UP000805193">
    <property type="component" value="Unassembled WGS sequence"/>
</dbReference>
<sequence length="625" mass="69270">MLDRRPPRRRHRLCHTVATNPDTDGPSRARLYGQPTASTHPHLLREGEVTPGIGQGEFADRRRRLVDSVLRLCAVSPTAKSTQNHAVVVPSATKSYMSDKIPYPFRQNSDFLYLTGFQEPDSVLVVYTDANQPEPKSVLFVPQRDAHSQLWDGPCAGPDGAVDLLGVDAAYGTDELEGFLRKLLGGKASKMLWYDRAAAGSTWPTAHRVLGQLSEEHKGNLAIESPRLPIQRLRLIKSEAEQNLMRQSCRVAGEAMAEVVRASHRGVSEAQLHAKMEFECRIRGAERLAYPPVVAGGNRANVIHYVANDQRVFDGELVLMDAVVREVPRCRRVLGQLSEEHKGNLAIESPRLPIQRLRLIKSEAEQNLMRQSCRVAGEAMAEVVRASHRGVSEAQLHAKMEFECRIRGAERLAYPPVVAGGNRANVIHYVANDQRVFDGELVLMDAGCELHGYASDLTRTWPVNGSFGSGQRELYELLWDVQQQLLRELPVSLDALFHTMCNLLGLRLREAGVLSPATPDSELAREAHKLCPHHVGHYLGMDVHDTPLLPRSMRLPPGCVVTVEPGIYIPETDMKVAPRFRGVGMRIEDDVLLLQSGPEVLTLACPREPDTLEELSAGQRAPSTS</sequence>
<gene>
    <name evidence="1" type="ORF">HPB47_012064</name>
</gene>
<evidence type="ECO:0000313" key="2">
    <source>
        <dbReference type="Proteomes" id="UP000805193"/>
    </source>
</evidence>
<evidence type="ECO:0000313" key="1">
    <source>
        <dbReference type="EMBL" id="KAG0410813.1"/>
    </source>
</evidence>
<comment type="caution">
    <text evidence="1">The sequence shown here is derived from an EMBL/GenBank/DDBJ whole genome shotgun (WGS) entry which is preliminary data.</text>
</comment>
<keyword evidence="2" id="KW-1185">Reference proteome</keyword>
<organism evidence="1 2">
    <name type="scientific">Ixodes persulcatus</name>
    <name type="common">Taiga tick</name>
    <dbReference type="NCBI Taxonomy" id="34615"/>
    <lineage>
        <taxon>Eukaryota</taxon>
        <taxon>Metazoa</taxon>
        <taxon>Ecdysozoa</taxon>
        <taxon>Arthropoda</taxon>
        <taxon>Chelicerata</taxon>
        <taxon>Arachnida</taxon>
        <taxon>Acari</taxon>
        <taxon>Parasitiformes</taxon>
        <taxon>Ixodida</taxon>
        <taxon>Ixodoidea</taxon>
        <taxon>Ixodidae</taxon>
        <taxon>Ixodinae</taxon>
        <taxon>Ixodes</taxon>
    </lineage>
</organism>
<reference evidence="1 2" key="1">
    <citation type="journal article" date="2020" name="Cell">
        <title>Large-Scale Comparative Analyses of Tick Genomes Elucidate Their Genetic Diversity and Vector Capacities.</title>
        <authorList>
            <consortium name="Tick Genome and Microbiome Consortium (TIGMIC)"/>
            <person name="Jia N."/>
            <person name="Wang J."/>
            <person name="Shi W."/>
            <person name="Du L."/>
            <person name="Sun Y."/>
            <person name="Zhan W."/>
            <person name="Jiang J.F."/>
            <person name="Wang Q."/>
            <person name="Zhang B."/>
            <person name="Ji P."/>
            <person name="Bell-Sakyi L."/>
            <person name="Cui X.M."/>
            <person name="Yuan T.T."/>
            <person name="Jiang B.G."/>
            <person name="Yang W.F."/>
            <person name="Lam T.T."/>
            <person name="Chang Q.C."/>
            <person name="Ding S.J."/>
            <person name="Wang X.J."/>
            <person name="Zhu J.G."/>
            <person name="Ruan X.D."/>
            <person name="Zhao L."/>
            <person name="Wei J.T."/>
            <person name="Ye R.Z."/>
            <person name="Que T.C."/>
            <person name="Du C.H."/>
            <person name="Zhou Y.H."/>
            <person name="Cheng J.X."/>
            <person name="Dai P.F."/>
            <person name="Guo W.B."/>
            <person name="Han X.H."/>
            <person name="Huang E.J."/>
            <person name="Li L.F."/>
            <person name="Wei W."/>
            <person name="Gao Y.C."/>
            <person name="Liu J.Z."/>
            <person name="Shao H.Z."/>
            <person name="Wang X."/>
            <person name="Wang C.C."/>
            <person name="Yang T.C."/>
            <person name="Huo Q.B."/>
            <person name="Li W."/>
            <person name="Chen H.Y."/>
            <person name="Chen S.E."/>
            <person name="Zhou L.G."/>
            <person name="Ni X.B."/>
            <person name="Tian J.H."/>
            <person name="Sheng Y."/>
            <person name="Liu T."/>
            <person name="Pan Y.S."/>
            <person name="Xia L.Y."/>
            <person name="Li J."/>
            <person name="Zhao F."/>
            <person name="Cao W.C."/>
        </authorList>
    </citation>
    <scope>NUCLEOTIDE SEQUENCE [LARGE SCALE GENOMIC DNA]</scope>
    <source>
        <strain evidence="1">Iper-2018</strain>
    </source>
</reference>
<proteinExistence type="predicted"/>
<dbReference type="EMBL" id="JABSTQ010011486">
    <property type="protein sequence ID" value="KAG0410813.1"/>
    <property type="molecule type" value="Genomic_DNA"/>
</dbReference>